<gene>
    <name evidence="1" type="ORF">HFC64_02710</name>
    <name evidence="2" type="ORF">SSOP1_1435</name>
</gene>
<evidence type="ECO:0000313" key="2">
    <source>
        <dbReference type="EMBL" id="SAI84989.1"/>
    </source>
</evidence>
<dbReference type="AlphaFoldDB" id="A0A157T156"/>
<reference evidence="1 4" key="3">
    <citation type="journal article" date="2020" name="Nat. Commun.">
        <title>The structures of two archaeal type IV pili illuminate evolutionary relationships.</title>
        <authorList>
            <person name="Wang F."/>
            <person name="Baquero D.P."/>
            <person name="Su Z."/>
            <person name="Beltran L.C."/>
            <person name="Prangishvili D."/>
            <person name="Krupovic M."/>
            <person name="Egelman E.H."/>
        </authorList>
    </citation>
    <scope>NUCLEOTIDE SEQUENCE [LARGE SCALE GENOMIC DNA]</scope>
    <source>
        <strain evidence="1 4">POZ149</strain>
    </source>
</reference>
<organism evidence="2 3">
    <name type="scientific">Saccharolobus solfataricus</name>
    <name type="common">Sulfolobus solfataricus</name>
    <dbReference type="NCBI Taxonomy" id="2287"/>
    <lineage>
        <taxon>Archaea</taxon>
        <taxon>Thermoproteota</taxon>
        <taxon>Thermoprotei</taxon>
        <taxon>Sulfolobales</taxon>
        <taxon>Sulfolobaceae</taxon>
        <taxon>Saccharolobus</taxon>
    </lineage>
</organism>
<evidence type="ECO:0000313" key="4">
    <source>
        <dbReference type="Proteomes" id="UP000594632"/>
    </source>
</evidence>
<sequence length="203" mass="24009">MRLLLTIDTFRQFLPFQNEKIIVIGVMEIDHINKRKDFRFFTEWDLGNEKEMITKFYEYLKGKISEVGSNNLNFFSGKSKILERLFVVGFNILRFDIPILTQKGIEYSIGTVSELNLLWSSLVVIDYLQAMLPYNKMKIKGMSWERFSYILRTTGYKVPRIPSRGSQVKELYIKKDYESILKRNKAKLLTLYSASKIFEKEKI</sequence>
<accession>A0A157T156</accession>
<reference evidence="2" key="2">
    <citation type="submission" date="2016-04" db="EMBL/GenBank/DDBJ databases">
        <authorList>
            <person name="Evans L.H."/>
            <person name="Alamgir A."/>
            <person name="Owens N."/>
            <person name="Weber N.D."/>
            <person name="Virtaneva K."/>
            <person name="Barbian K."/>
            <person name="Babar A."/>
            <person name="Rosenke K."/>
        </authorList>
    </citation>
    <scope>NUCLEOTIDE SEQUENCE</scope>
    <source>
        <strain evidence="2">P1</strain>
    </source>
</reference>
<dbReference type="PATRIC" id="fig|2287.9.peg.1465"/>
<name>A0A157T156_SACSO</name>
<dbReference type="SUPFAM" id="SSF53098">
    <property type="entry name" value="Ribonuclease H-like"/>
    <property type="match status" value="1"/>
</dbReference>
<dbReference type="Proteomes" id="UP000594632">
    <property type="component" value="Chromosome"/>
</dbReference>
<dbReference type="InterPro" id="IPR012337">
    <property type="entry name" value="RNaseH-like_sf"/>
</dbReference>
<evidence type="ECO:0000313" key="1">
    <source>
        <dbReference type="EMBL" id="QPG48574.1"/>
    </source>
</evidence>
<dbReference type="RefSeq" id="WP_010923316.1">
    <property type="nucleotide sequence ID" value="NZ_LT549890.1"/>
</dbReference>
<dbReference type="Proteomes" id="UP000076770">
    <property type="component" value="Chromosome i"/>
</dbReference>
<dbReference type="GeneID" id="1454338"/>
<reference evidence="3" key="1">
    <citation type="submission" date="2016-04" db="EMBL/GenBank/DDBJ databases">
        <authorList>
            <person name="Shah S.A."/>
            <person name="Garrett R.A."/>
        </authorList>
    </citation>
    <scope>NUCLEOTIDE SEQUENCE [LARGE SCALE GENOMIC DNA]</scope>
    <source>
        <strain evidence="3">ATCC 35091 / DSM 1616 / JCM 8930 / NBRC 15331 / P1</strain>
    </source>
</reference>
<dbReference type="EMBL" id="LT549890">
    <property type="protein sequence ID" value="SAI84989.1"/>
    <property type="molecule type" value="Genomic_DNA"/>
</dbReference>
<protein>
    <submittedName>
        <fullName evidence="2">Uncharacterized protein</fullName>
    </submittedName>
</protein>
<dbReference type="GeneID" id="27427692"/>
<dbReference type="OrthoDB" id="350025at2157"/>
<dbReference type="EMBL" id="CP050869">
    <property type="protein sequence ID" value="QPG48574.1"/>
    <property type="molecule type" value="Genomic_DNA"/>
</dbReference>
<evidence type="ECO:0000313" key="3">
    <source>
        <dbReference type="Proteomes" id="UP000076770"/>
    </source>
</evidence>
<proteinExistence type="predicted"/>